<accession>A0A699H995</accession>
<evidence type="ECO:0000313" key="2">
    <source>
        <dbReference type="EMBL" id="GEX66900.1"/>
    </source>
</evidence>
<feature type="compositionally biased region" description="Polar residues" evidence="1">
    <location>
        <begin position="252"/>
        <end position="263"/>
    </location>
</feature>
<organism evidence="2">
    <name type="scientific">Tanacetum cinerariifolium</name>
    <name type="common">Dalmatian daisy</name>
    <name type="synonym">Chrysanthemum cinerariifolium</name>
    <dbReference type="NCBI Taxonomy" id="118510"/>
    <lineage>
        <taxon>Eukaryota</taxon>
        <taxon>Viridiplantae</taxon>
        <taxon>Streptophyta</taxon>
        <taxon>Embryophyta</taxon>
        <taxon>Tracheophyta</taxon>
        <taxon>Spermatophyta</taxon>
        <taxon>Magnoliopsida</taxon>
        <taxon>eudicotyledons</taxon>
        <taxon>Gunneridae</taxon>
        <taxon>Pentapetalae</taxon>
        <taxon>asterids</taxon>
        <taxon>campanulids</taxon>
        <taxon>Asterales</taxon>
        <taxon>Asteraceae</taxon>
        <taxon>Asteroideae</taxon>
        <taxon>Anthemideae</taxon>
        <taxon>Anthemidinae</taxon>
        <taxon>Tanacetum</taxon>
    </lineage>
</organism>
<proteinExistence type="predicted"/>
<comment type="caution">
    <text evidence="2">The sequence shown here is derived from an EMBL/GenBank/DDBJ whole genome shotgun (WGS) entry which is preliminary data.</text>
</comment>
<feature type="compositionally biased region" description="Basic and acidic residues" evidence="1">
    <location>
        <begin position="315"/>
        <end position="331"/>
    </location>
</feature>
<reference evidence="2" key="1">
    <citation type="journal article" date="2019" name="Sci. Rep.">
        <title>Draft genome of Tanacetum cinerariifolium, the natural source of mosquito coil.</title>
        <authorList>
            <person name="Yamashiro T."/>
            <person name="Shiraishi A."/>
            <person name="Satake H."/>
            <person name="Nakayama K."/>
        </authorList>
    </citation>
    <scope>NUCLEOTIDE SEQUENCE</scope>
</reference>
<feature type="region of interest" description="Disordered" evidence="1">
    <location>
        <begin position="233"/>
        <end position="269"/>
    </location>
</feature>
<protein>
    <submittedName>
        <fullName evidence="2">Uncharacterized protein</fullName>
    </submittedName>
</protein>
<sequence length="767" mass="87541">MYKVDFDDVDYCFSSVVDDVFSVDVYVETKTEGVDPVNSVNTELTRLLIRSVDPSLHKGYDRYQTLLSQLEIHGAGVSHEDANQKFLRSLPSSWSQVALIMRTKPGLDTLSFDDLYNNLRVFKRDVKGSSSYTDEVIHSFFANQSSAPQLDSDDLEQINDDDLEEMDLKWHFARDCRAKWNQDSRRREGGYNGNKVIDNGRRPAYQDDSKSLVTINGEAVDWSGHYSKFTYGPKESSVDKSDSKHREYASCESDSSVETTTSMPDPVENAPKVICEPKVWTDAPIIKEYELDSDDDSVSNIQEDKEKSSFAFTDSVRHVKPSRENVKETRTPNHSPKVKKQGRNGHTRKGLGYAFTRKACFVCGSFSHLIRDYDFHEKRMAKQAELTKSNYKVIGQRENRPVWNNFQRVNHQNNALVLKPPPGMKLAALWHQQSSILPQTRSLTSQVPAAEEVGQAQDDVSIPTETSTSKPHKNHKSKKHQPIAPKVTSHEPSPEHQLPLPSNDHIPTAKDSLTLQELMDLCTRLSNKILDFESEIIDIKSSFTNKIQKLEDKVDQGRLIVNMDEDVDDIDEDEPVEVEEVLEVVTAAKLMTETAASLIVHTEVLSKDKGKGIVIEEPKPLKCQAQVKVDEAIARQLEAKLNANINRNDVIEQRKKRKRLQYKRMRLKKDGNKRQGKSFKQETANKQRMDEEADELKRHLQIVANDDDDLYIEATPLASKVPVVDYQIHHENNKPYYKIIRANGTHKLFLSFINLLKNFDREDLETL</sequence>
<feature type="region of interest" description="Disordered" evidence="1">
    <location>
        <begin position="440"/>
        <end position="508"/>
    </location>
</feature>
<feature type="region of interest" description="Disordered" evidence="1">
    <location>
        <begin position="183"/>
        <end position="205"/>
    </location>
</feature>
<feature type="compositionally biased region" description="Basic and acidic residues" evidence="1">
    <location>
        <begin position="236"/>
        <end position="249"/>
    </location>
</feature>
<feature type="region of interest" description="Disordered" evidence="1">
    <location>
        <begin position="310"/>
        <end position="347"/>
    </location>
</feature>
<dbReference type="AlphaFoldDB" id="A0A699H995"/>
<dbReference type="EMBL" id="BKCJ010122446">
    <property type="protein sequence ID" value="GEX66900.1"/>
    <property type="molecule type" value="Genomic_DNA"/>
</dbReference>
<gene>
    <name evidence="2" type="ORF">Tci_338875</name>
</gene>
<feature type="compositionally biased region" description="Basic residues" evidence="1">
    <location>
        <begin position="470"/>
        <end position="481"/>
    </location>
</feature>
<feature type="region of interest" description="Disordered" evidence="1">
    <location>
        <begin position="670"/>
        <end position="693"/>
    </location>
</feature>
<name>A0A699H995_TANCI</name>
<evidence type="ECO:0000256" key="1">
    <source>
        <dbReference type="SAM" id="MobiDB-lite"/>
    </source>
</evidence>
<feature type="compositionally biased region" description="Basic residues" evidence="1">
    <location>
        <begin position="336"/>
        <end position="347"/>
    </location>
</feature>